<evidence type="ECO:0000313" key="7">
    <source>
        <dbReference type="Proteomes" id="UP000000707"/>
    </source>
</evidence>
<comment type="subcellular location">
    <subcellularLocation>
        <location evidence="1">Nucleus</location>
        <location evidence="1">Nucleolus</location>
    </subcellularLocation>
</comment>
<protein>
    <submittedName>
        <fullName evidence="6">Uncharacterized protein</fullName>
    </submittedName>
</protein>
<dbReference type="HOGENOM" id="CLU_067135_0_0_1"/>
<organism evidence="7">
    <name type="scientific">Candida tenuis (strain ATCC 10573 / BCRC 21748 / CBS 615 / JCM 9827 / NBRC 10315 / NRRL Y-1498 / VKM Y-70)</name>
    <name type="common">Yeast</name>
    <name type="synonym">Yamadazyma tenuis</name>
    <dbReference type="NCBI Taxonomy" id="590646"/>
    <lineage>
        <taxon>Eukaryota</taxon>
        <taxon>Fungi</taxon>
        <taxon>Dikarya</taxon>
        <taxon>Ascomycota</taxon>
        <taxon>Saccharomycotina</taxon>
        <taxon>Pichiomycetes</taxon>
        <taxon>Debaryomycetaceae</taxon>
        <taxon>Yamadazyma</taxon>
    </lineage>
</organism>
<evidence type="ECO:0000256" key="1">
    <source>
        <dbReference type="ARBA" id="ARBA00004604"/>
    </source>
</evidence>
<dbReference type="Pfam" id="PF10447">
    <property type="entry name" value="EXOSC1"/>
    <property type="match status" value="1"/>
</dbReference>
<dbReference type="AlphaFoldDB" id="G3B6V9"/>
<dbReference type="InterPro" id="IPR012340">
    <property type="entry name" value="NA-bd_OB-fold"/>
</dbReference>
<evidence type="ECO:0000313" key="6">
    <source>
        <dbReference type="EMBL" id="EGV63033.1"/>
    </source>
</evidence>
<dbReference type="SUPFAM" id="SSF50249">
    <property type="entry name" value="Nucleic acid-binding proteins"/>
    <property type="match status" value="1"/>
</dbReference>
<proteinExistence type="predicted"/>
<dbReference type="OrthoDB" id="440760at2759"/>
<dbReference type="GO" id="GO:0005737">
    <property type="term" value="C:cytoplasm"/>
    <property type="evidence" value="ECO:0007669"/>
    <property type="project" value="TreeGrafter"/>
</dbReference>
<dbReference type="Gene3D" id="2.40.50.140">
    <property type="entry name" value="Nucleic acid-binding proteins"/>
    <property type="match status" value="1"/>
</dbReference>
<reference evidence="6 7" key="1">
    <citation type="journal article" date="2011" name="Proc. Natl. Acad. Sci. U.S.A.">
        <title>Comparative genomics of xylose-fermenting fungi for enhanced biofuel production.</title>
        <authorList>
            <person name="Wohlbach D.J."/>
            <person name="Kuo A."/>
            <person name="Sato T.K."/>
            <person name="Potts K.M."/>
            <person name="Salamov A.A."/>
            <person name="LaButti K.M."/>
            <person name="Sun H."/>
            <person name="Clum A."/>
            <person name="Pangilinan J.L."/>
            <person name="Lindquist E.A."/>
            <person name="Lucas S."/>
            <person name="Lapidus A."/>
            <person name="Jin M."/>
            <person name="Gunawan C."/>
            <person name="Balan V."/>
            <person name="Dale B.E."/>
            <person name="Jeffries T.W."/>
            <person name="Zinkel R."/>
            <person name="Barry K.W."/>
            <person name="Grigoriev I.V."/>
            <person name="Gasch A.P."/>
        </authorList>
    </citation>
    <scope>NUCLEOTIDE SEQUENCE [LARGE SCALE GENOMIC DNA]</scope>
    <source>
        <strain evidence="7">ATCC 10573 / BCRC 21748 / CBS 615 / JCM 9827 / NBRC 10315 / NRRL Y-1498 / VKM Y-70</strain>
    </source>
</reference>
<feature type="domain" description="Exosome complex component CSL4 C-terminal" evidence="4">
    <location>
        <begin position="98"/>
        <end position="217"/>
    </location>
</feature>
<dbReference type="PANTHER" id="PTHR12686">
    <property type="entry name" value="3'-5' EXORIBONUCLEASE CSL4-RELATED"/>
    <property type="match status" value="1"/>
</dbReference>
<feature type="domain" description="Exosome complex component CSL4 N-terminal" evidence="5">
    <location>
        <begin position="11"/>
        <end position="56"/>
    </location>
</feature>
<sequence length="273" mass="28852">MESILGHKVVPGQYITPLYKTHGDGVLSFISGKGTTVSQIEHNEKVVPIIVSTVVGILVSQPDASDENKITVSVLSSKYTATGANPDTIDISPVTNNLPKENDIVVVRVTKLNVKQAYCEILSVESSGNVIEDSGLGVNGDIAHQSLGAGGGAQALNNHSTIASSLTAGINAMAGELGESFKGVIRSQDVRSTDRDKVKIIESFKPGDIVRALIISLGDGSNYYLSTARNDLGVIYAKSENGAGDSMFPIDWEHMVCPKTGVVEKRKCAKPIT</sequence>
<dbReference type="PANTHER" id="PTHR12686:SF8">
    <property type="entry name" value="EXOSOME COMPLEX COMPONENT CSL4"/>
    <property type="match status" value="1"/>
</dbReference>
<keyword evidence="2" id="KW-0963">Cytoplasm</keyword>
<dbReference type="GeneID" id="18250329"/>
<dbReference type="eggNOG" id="KOG3409">
    <property type="taxonomic scope" value="Eukaryota"/>
</dbReference>
<dbReference type="EMBL" id="GL996524">
    <property type="protein sequence ID" value="EGV63033.1"/>
    <property type="molecule type" value="Genomic_DNA"/>
</dbReference>
<dbReference type="Gene3D" id="2.40.50.880">
    <property type="match status" value="1"/>
</dbReference>
<evidence type="ECO:0000256" key="2">
    <source>
        <dbReference type="ARBA" id="ARBA00022490"/>
    </source>
</evidence>
<dbReference type="GO" id="GO:0000176">
    <property type="term" value="C:nuclear exosome (RNase complex)"/>
    <property type="evidence" value="ECO:0007669"/>
    <property type="project" value="TreeGrafter"/>
</dbReference>
<name>G3B6V9_CANTC</name>
<dbReference type="GO" id="GO:0003723">
    <property type="term" value="F:RNA binding"/>
    <property type="evidence" value="ECO:0007669"/>
    <property type="project" value="InterPro"/>
</dbReference>
<evidence type="ECO:0000256" key="3">
    <source>
        <dbReference type="ARBA" id="ARBA00022835"/>
    </source>
</evidence>
<dbReference type="Pfam" id="PF21551">
    <property type="entry name" value="CSL4_N"/>
    <property type="match status" value="1"/>
</dbReference>
<keyword evidence="7" id="KW-1185">Reference proteome</keyword>
<accession>G3B6V9</accession>
<keyword evidence="3" id="KW-0271">Exosome</keyword>
<evidence type="ECO:0000259" key="5">
    <source>
        <dbReference type="Pfam" id="PF21551"/>
    </source>
</evidence>
<gene>
    <name evidence="6" type="ORF">CANTEDRAFT_93806</name>
</gene>
<dbReference type="Proteomes" id="UP000000707">
    <property type="component" value="Unassembled WGS sequence"/>
</dbReference>
<dbReference type="InterPro" id="IPR019495">
    <property type="entry name" value="EXOSC1_C"/>
</dbReference>
<evidence type="ECO:0000259" key="4">
    <source>
        <dbReference type="Pfam" id="PF10447"/>
    </source>
</evidence>
<dbReference type="InterPro" id="IPR048626">
    <property type="entry name" value="CSL4_N"/>
</dbReference>
<dbReference type="GO" id="GO:0006396">
    <property type="term" value="P:RNA processing"/>
    <property type="evidence" value="ECO:0007669"/>
    <property type="project" value="InterPro"/>
</dbReference>
<dbReference type="GO" id="GO:0005730">
    <property type="term" value="C:nucleolus"/>
    <property type="evidence" value="ECO:0007669"/>
    <property type="project" value="UniProtKB-SubCell"/>
</dbReference>
<dbReference type="STRING" id="590646.G3B6V9"/>
<dbReference type="InterPro" id="IPR039771">
    <property type="entry name" value="Csl4"/>
</dbReference>
<dbReference type="KEGG" id="cten:18250329"/>